<comment type="cofactor">
    <cofactor evidence="1 5">
        <name>FAD</name>
        <dbReference type="ChEBI" id="CHEBI:57692"/>
    </cofactor>
</comment>
<feature type="domain" description="Adaptive response protein AidB N-terminal" evidence="9">
    <location>
        <begin position="17"/>
        <end position="171"/>
    </location>
</feature>
<comment type="caution">
    <text evidence="10">The sequence shown here is derived from an EMBL/GenBank/DDBJ whole genome shotgun (WGS) entry which is preliminary data.</text>
</comment>
<sequence>MSLAPPGETQATHRVTNQPPPLEGLDLFAQNRPLVEALEREGGGWAASDASMVGEIAGGEAIRWGFEANENPPRLKTHDRFGNRVDQVEFHPSWHHLMQTSVEHAIHALPWREQRAGAHAARTALSLTFSQVEAGHGCPITMTFAAVPALRAQPELLDAWEERLTSARYDSRDVPASEKTGALCGMGMTEKQGGSDVRANTTVAKAVGAGGPGGEYALTGHKWFCSAPMCDLFLVLAQIDGEGISCFAVPRWRPDGTRNAFHLQRLKEKLGNRSNASSEVEFRGAYGQLVGEPGRGVPTIIEMVNHTRLDCVIGSAAGMRWAVSLATHHAAHRSAFGKLLIEQPLMANVLADLCVESEAATITAMRLARAYDEAGDGEHPGAGQAQAFKRIATAVMKYWICKRNAPHAAEAIEVLGGNGYVEESGLPRLYREAPLNSIWEGSGNVMCLDVLRALHREEGTSEAFLAELAITDGADKRLDAHVAGLRRALADPTDAELRARRLVEAMALALQGSLVVRHAPPAVAEAFLASRLAGDHGNVFGTLPPHVDFASIVERHRPLL</sequence>
<evidence type="ECO:0000256" key="6">
    <source>
        <dbReference type="SAM" id="MobiDB-lite"/>
    </source>
</evidence>
<name>A0ABU4HNW6_9ACTN</name>
<reference evidence="11" key="1">
    <citation type="submission" date="2023-07" db="EMBL/GenBank/DDBJ databases">
        <title>Conexibacter stalactiti sp. nov., isolated from stalactites in a lava cave and emended description of the genus Conexibacter.</title>
        <authorList>
            <person name="Lee S.D."/>
        </authorList>
    </citation>
    <scope>NUCLEOTIDE SEQUENCE [LARGE SCALE GENOMIC DNA]</scope>
    <source>
        <strain evidence="11">KCTC 39840</strain>
    </source>
</reference>
<feature type="region of interest" description="Disordered" evidence="6">
    <location>
        <begin position="1"/>
        <end position="22"/>
    </location>
</feature>
<dbReference type="EMBL" id="JAWSTH010000025">
    <property type="protein sequence ID" value="MDW5595000.1"/>
    <property type="molecule type" value="Genomic_DNA"/>
</dbReference>
<dbReference type="Pfam" id="PF00441">
    <property type="entry name" value="Acyl-CoA_dh_1"/>
    <property type="match status" value="1"/>
</dbReference>
<dbReference type="Pfam" id="PF18158">
    <property type="entry name" value="AidB_N"/>
    <property type="match status" value="1"/>
</dbReference>
<evidence type="ECO:0000259" key="7">
    <source>
        <dbReference type="Pfam" id="PF00441"/>
    </source>
</evidence>
<dbReference type="InterPro" id="IPR041504">
    <property type="entry name" value="AidB_N"/>
</dbReference>
<feature type="domain" description="Acyl-CoA oxidase/dehydrogenase middle" evidence="8">
    <location>
        <begin position="186"/>
        <end position="283"/>
    </location>
</feature>
<evidence type="ECO:0000256" key="5">
    <source>
        <dbReference type="RuleBase" id="RU362125"/>
    </source>
</evidence>
<dbReference type="InterPro" id="IPR036250">
    <property type="entry name" value="AcylCo_DH-like_C"/>
</dbReference>
<evidence type="ECO:0000259" key="9">
    <source>
        <dbReference type="Pfam" id="PF18158"/>
    </source>
</evidence>
<dbReference type="RefSeq" id="WP_318597333.1">
    <property type="nucleotide sequence ID" value="NZ_JAWSTH010000025.1"/>
</dbReference>
<evidence type="ECO:0000256" key="4">
    <source>
        <dbReference type="ARBA" id="ARBA00022827"/>
    </source>
</evidence>
<dbReference type="InterPro" id="IPR009075">
    <property type="entry name" value="AcylCo_DH/oxidase_C"/>
</dbReference>
<dbReference type="InterPro" id="IPR006089">
    <property type="entry name" value="Acyl-CoA_DH_CS"/>
</dbReference>
<dbReference type="Gene3D" id="2.40.110.20">
    <property type="match status" value="1"/>
</dbReference>
<evidence type="ECO:0000256" key="2">
    <source>
        <dbReference type="ARBA" id="ARBA00009347"/>
    </source>
</evidence>
<dbReference type="PROSITE" id="PS00073">
    <property type="entry name" value="ACYL_COA_DH_2"/>
    <property type="match status" value="1"/>
</dbReference>
<gene>
    <name evidence="10" type="ORF">R7226_11665</name>
</gene>
<comment type="similarity">
    <text evidence="2 5">Belongs to the acyl-CoA dehydrogenase family.</text>
</comment>
<dbReference type="InterPro" id="IPR009100">
    <property type="entry name" value="AcylCoA_DH/oxidase_NM_dom_sf"/>
</dbReference>
<keyword evidence="4 5" id="KW-0274">FAD</keyword>
<keyword evidence="5" id="KW-0560">Oxidoreductase</keyword>
<dbReference type="Gene3D" id="6.10.250.600">
    <property type="match status" value="1"/>
</dbReference>
<evidence type="ECO:0000256" key="3">
    <source>
        <dbReference type="ARBA" id="ARBA00022630"/>
    </source>
</evidence>
<evidence type="ECO:0000259" key="8">
    <source>
        <dbReference type="Pfam" id="PF02770"/>
    </source>
</evidence>
<dbReference type="SUPFAM" id="SSF56645">
    <property type="entry name" value="Acyl-CoA dehydrogenase NM domain-like"/>
    <property type="match status" value="1"/>
</dbReference>
<organism evidence="10 11">
    <name type="scientific">Conexibacter stalactiti</name>
    <dbReference type="NCBI Taxonomy" id="1940611"/>
    <lineage>
        <taxon>Bacteria</taxon>
        <taxon>Bacillati</taxon>
        <taxon>Actinomycetota</taxon>
        <taxon>Thermoleophilia</taxon>
        <taxon>Solirubrobacterales</taxon>
        <taxon>Conexibacteraceae</taxon>
        <taxon>Conexibacter</taxon>
    </lineage>
</organism>
<keyword evidence="3 5" id="KW-0285">Flavoprotein</keyword>
<dbReference type="SUPFAM" id="SSF47203">
    <property type="entry name" value="Acyl-CoA dehydrogenase C-terminal domain-like"/>
    <property type="match status" value="1"/>
</dbReference>
<dbReference type="InterPro" id="IPR006091">
    <property type="entry name" value="Acyl-CoA_Oxase/DH_mid-dom"/>
</dbReference>
<dbReference type="Proteomes" id="UP001284601">
    <property type="component" value="Unassembled WGS sequence"/>
</dbReference>
<accession>A0ABU4HNW6</accession>
<protein>
    <submittedName>
        <fullName evidence="10">Acyl-CoA dehydrogenase family protein</fullName>
    </submittedName>
</protein>
<dbReference type="Pfam" id="PF02770">
    <property type="entry name" value="Acyl-CoA_dh_M"/>
    <property type="match status" value="1"/>
</dbReference>
<dbReference type="InterPro" id="IPR052904">
    <property type="entry name" value="Acyl-CoA_dehydrogenase-like"/>
</dbReference>
<feature type="domain" description="Acyl-CoA dehydrogenase/oxidase C-terminal" evidence="7">
    <location>
        <begin position="294"/>
        <end position="454"/>
    </location>
</feature>
<evidence type="ECO:0000313" key="10">
    <source>
        <dbReference type="EMBL" id="MDW5595000.1"/>
    </source>
</evidence>
<dbReference type="Gene3D" id="1.20.140.10">
    <property type="entry name" value="Butyryl-CoA Dehydrogenase, subunit A, domain 3"/>
    <property type="match status" value="1"/>
</dbReference>
<dbReference type="PANTHER" id="PTHR42707:SF3">
    <property type="entry name" value="ACYL-COA DEHYDROGENASE AIDB-RELATED"/>
    <property type="match status" value="1"/>
</dbReference>
<evidence type="ECO:0000313" key="11">
    <source>
        <dbReference type="Proteomes" id="UP001284601"/>
    </source>
</evidence>
<dbReference type="PANTHER" id="PTHR42707">
    <property type="entry name" value="ACYL-COA DEHYDROGENASE"/>
    <property type="match status" value="1"/>
</dbReference>
<keyword evidence="11" id="KW-1185">Reference proteome</keyword>
<proteinExistence type="inferred from homology"/>
<evidence type="ECO:0000256" key="1">
    <source>
        <dbReference type="ARBA" id="ARBA00001974"/>
    </source>
</evidence>